<dbReference type="PROSITE" id="PS50158">
    <property type="entry name" value="ZF_CCHC"/>
    <property type="match status" value="1"/>
</dbReference>
<name>A0A2I4CGE3_AUSLI</name>
<dbReference type="OrthoDB" id="115435at2759"/>
<dbReference type="InterPro" id="IPR036875">
    <property type="entry name" value="Znf_CCHC_sf"/>
</dbReference>
<protein>
    <submittedName>
        <fullName evidence="5">Zinc finger CCHC domain-containing protein 12</fullName>
    </submittedName>
</protein>
<dbReference type="RefSeq" id="XP_013879064.1">
    <property type="nucleotide sequence ID" value="XM_014023610.1"/>
</dbReference>
<feature type="compositionally biased region" description="Polar residues" evidence="2">
    <location>
        <begin position="150"/>
        <end position="159"/>
    </location>
</feature>
<proteinExistence type="predicted"/>
<reference evidence="5" key="1">
    <citation type="submission" date="2025-08" db="UniProtKB">
        <authorList>
            <consortium name="RefSeq"/>
        </authorList>
    </citation>
    <scope>IDENTIFICATION</scope>
    <source>
        <strain evidence="5">Quisiro</strain>
        <tissue evidence="5">Liver</tissue>
    </source>
</reference>
<dbReference type="GeneID" id="106528443"/>
<evidence type="ECO:0000313" key="5">
    <source>
        <dbReference type="RefSeq" id="XP_013879064.1"/>
    </source>
</evidence>
<dbReference type="GO" id="GO:0008270">
    <property type="term" value="F:zinc ion binding"/>
    <property type="evidence" value="ECO:0007669"/>
    <property type="project" value="UniProtKB-KW"/>
</dbReference>
<sequence length="540" mass="60603">MDFVEKLGIKIPNAVIVNGVTGSEKDSEVFEYLRQYGEIVRMLTVEDSSSEFYQNQVIEFTSGLAVQQLTPVLPYLYQSADDPNVRYCVRALTDVYTKTVGGCVTDTYLNELKGLAKLSGKDFEEVLREVMSKFEESMGSAEAAGKPWPDNSTEPTQSAVFPPHHIDTPHSSNQTQSPDQTASKPSQTSHILSPTDLISPEVQKIVVEHVVKTTEKTSTTHSTLRLRAFSGKNPRPYTETDYETWRSHVDLMMEDLSLSNLEKSRKILESLLTPASDVIRPLGPDASPVDYLQLLESAFGTVEDGEELLVRFMNTLQDHGEKPSAYLHRLQVALSLAVRRGGVDSKDTDRQLLKQFQRGCWDDGLLTELQLELKKKNPPTFAELLLFLRTAENRQEVKSTRMRKHFNATKQKAVSHEQTATETKINSSETASNTLNDLKKQIADLKSQLAAVVKQKKQIVPKKTQTTKPDRANPEPNLTSHSRPSSRPKPWYCFRCGEDGHIVANCDSEPNPSLVEAKRKELKVKRQMWDSQHSGSSSLN</sequence>
<feature type="compositionally biased region" description="Polar residues" evidence="2">
    <location>
        <begin position="529"/>
        <end position="540"/>
    </location>
</feature>
<keyword evidence="1" id="KW-0863">Zinc-finger</keyword>
<feature type="region of interest" description="Disordered" evidence="2">
    <location>
        <begin position="454"/>
        <end position="489"/>
    </location>
</feature>
<evidence type="ECO:0000256" key="1">
    <source>
        <dbReference type="PROSITE-ProRule" id="PRU00047"/>
    </source>
</evidence>
<dbReference type="SMART" id="SM00343">
    <property type="entry name" value="ZnF_C2HC"/>
    <property type="match status" value="1"/>
</dbReference>
<dbReference type="InterPro" id="IPR048270">
    <property type="entry name" value="PNMA_C"/>
</dbReference>
<accession>A0A2I4CGE3</accession>
<evidence type="ECO:0000259" key="3">
    <source>
        <dbReference type="PROSITE" id="PS50158"/>
    </source>
</evidence>
<feature type="compositionally biased region" description="Polar residues" evidence="2">
    <location>
        <begin position="408"/>
        <end position="428"/>
    </location>
</feature>
<dbReference type="InterPro" id="IPR001878">
    <property type="entry name" value="Znf_CCHC"/>
</dbReference>
<dbReference type="GO" id="GO:0003676">
    <property type="term" value="F:nucleic acid binding"/>
    <property type="evidence" value="ECO:0007669"/>
    <property type="project" value="InterPro"/>
</dbReference>
<dbReference type="InParanoid" id="A0A2I4CGE3"/>
<dbReference type="InterPro" id="IPR026523">
    <property type="entry name" value="PNMA"/>
</dbReference>
<keyword evidence="1" id="KW-0479">Metal-binding</keyword>
<keyword evidence="4" id="KW-1185">Reference proteome</keyword>
<feature type="region of interest" description="Disordered" evidence="2">
    <location>
        <begin position="406"/>
        <end position="428"/>
    </location>
</feature>
<dbReference type="PANTHER" id="PTHR23095">
    <property type="entry name" value="PARANEOPLASTIC ANTIGEN"/>
    <property type="match status" value="1"/>
</dbReference>
<dbReference type="Pfam" id="PF14893">
    <property type="entry name" value="PNMA"/>
    <property type="match status" value="1"/>
</dbReference>
<dbReference type="KEGG" id="alim:106528443"/>
<evidence type="ECO:0000256" key="2">
    <source>
        <dbReference type="SAM" id="MobiDB-lite"/>
    </source>
</evidence>
<feature type="region of interest" description="Disordered" evidence="2">
    <location>
        <begin position="138"/>
        <end position="195"/>
    </location>
</feature>
<feature type="compositionally biased region" description="Polar residues" evidence="2">
    <location>
        <begin position="169"/>
        <end position="192"/>
    </location>
</feature>
<dbReference type="Proteomes" id="UP000192220">
    <property type="component" value="Unplaced"/>
</dbReference>
<dbReference type="PANTHER" id="PTHR23095:SF53">
    <property type="entry name" value="ZINC FINGER CCHC DOMAIN-CONTAINING PROTEIN 12-LIKE"/>
    <property type="match status" value="1"/>
</dbReference>
<keyword evidence="1" id="KW-0862">Zinc</keyword>
<evidence type="ECO:0000313" key="4">
    <source>
        <dbReference type="Proteomes" id="UP000192220"/>
    </source>
</evidence>
<dbReference type="SUPFAM" id="SSF57756">
    <property type="entry name" value="Retrovirus zinc finger-like domains"/>
    <property type="match status" value="1"/>
</dbReference>
<feature type="region of interest" description="Disordered" evidence="2">
    <location>
        <begin position="519"/>
        <end position="540"/>
    </location>
</feature>
<feature type="domain" description="CCHC-type" evidence="3">
    <location>
        <begin position="493"/>
        <end position="506"/>
    </location>
</feature>
<feature type="compositionally biased region" description="Polar residues" evidence="2">
    <location>
        <begin position="476"/>
        <end position="485"/>
    </location>
</feature>
<dbReference type="AlphaFoldDB" id="A0A2I4CGE3"/>
<organism evidence="4 5">
    <name type="scientific">Austrofundulus limnaeus</name>
    <name type="common">Annual killifish</name>
    <dbReference type="NCBI Taxonomy" id="52670"/>
    <lineage>
        <taxon>Eukaryota</taxon>
        <taxon>Metazoa</taxon>
        <taxon>Chordata</taxon>
        <taxon>Craniata</taxon>
        <taxon>Vertebrata</taxon>
        <taxon>Euteleostomi</taxon>
        <taxon>Actinopterygii</taxon>
        <taxon>Neopterygii</taxon>
        <taxon>Teleostei</taxon>
        <taxon>Neoteleostei</taxon>
        <taxon>Acanthomorphata</taxon>
        <taxon>Ovalentaria</taxon>
        <taxon>Atherinomorphae</taxon>
        <taxon>Cyprinodontiformes</taxon>
        <taxon>Rivulidae</taxon>
        <taxon>Austrofundulus</taxon>
    </lineage>
</organism>
<gene>
    <name evidence="5" type="primary">LOC106528443</name>
</gene>